<feature type="domain" description="Protein kinase" evidence="12">
    <location>
        <begin position="544"/>
        <end position="823"/>
    </location>
</feature>
<evidence type="ECO:0000256" key="4">
    <source>
        <dbReference type="ARBA" id="ARBA00022777"/>
    </source>
</evidence>
<dbReference type="GO" id="GO:0007169">
    <property type="term" value="P:cell surface receptor protein tyrosine kinase signaling pathway"/>
    <property type="evidence" value="ECO:0007669"/>
    <property type="project" value="TreeGrafter"/>
</dbReference>
<comment type="caution">
    <text evidence="14">The sequence shown here is derived from an EMBL/GenBank/DDBJ whole genome shotgun (WGS) entry which is preliminary data.</text>
</comment>
<accession>A0A8J2PQV0</accession>
<dbReference type="GO" id="GO:0005886">
    <property type="term" value="C:plasma membrane"/>
    <property type="evidence" value="ECO:0007669"/>
    <property type="project" value="TreeGrafter"/>
</dbReference>
<evidence type="ECO:0000256" key="5">
    <source>
        <dbReference type="ARBA" id="ARBA00022840"/>
    </source>
</evidence>
<keyword evidence="6" id="KW-0829">Tyrosine-protein kinase</keyword>
<dbReference type="PROSITE" id="PS00109">
    <property type="entry name" value="PROTEIN_KINASE_TYR"/>
    <property type="match status" value="1"/>
</dbReference>
<dbReference type="SMART" id="SM00409">
    <property type="entry name" value="IG"/>
    <property type="match status" value="1"/>
</dbReference>
<dbReference type="PROSITE" id="PS50011">
    <property type="entry name" value="PROTEIN_KINASE_DOM"/>
    <property type="match status" value="1"/>
</dbReference>
<feature type="domain" description="Ig-like" evidence="13">
    <location>
        <begin position="365"/>
        <end position="464"/>
    </location>
</feature>
<feature type="chain" id="PRO_5035266602" description="Vascular endothelial growth factor receptor 3" evidence="11">
    <location>
        <begin position="17"/>
        <end position="830"/>
    </location>
</feature>
<keyword evidence="11" id="KW-0732">Signal</keyword>
<dbReference type="GO" id="GO:0043235">
    <property type="term" value="C:receptor complex"/>
    <property type="evidence" value="ECO:0007669"/>
    <property type="project" value="TreeGrafter"/>
</dbReference>
<dbReference type="EMBL" id="CAJVCH010531901">
    <property type="protein sequence ID" value="CAG7824171.1"/>
    <property type="molecule type" value="Genomic_DNA"/>
</dbReference>
<dbReference type="GO" id="GO:0005524">
    <property type="term" value="F:ATP binding"/>
    <property type="evidence" value="ECO:0007669"/>
    <property type="project" value="UniProtKB-UniRule"/>
</dbReference>
<dbReference type="InterPro" id="IPR050122">
    <property type="entry name" value="RTK"/>
</dbReference>
<evidence type="ECO:0000256" key="1">
    <source>
        <dbReference type="ARBA" id="ARBA00004167"/>
    </source>
</evidence>
<evidence type="ECO:0000259" key="12">
    <source>
        <dbReference type="PROSITE" id="PS50011"/>
    </source>
</evidence>
<reference evidence="14" key="1">
    <citation type="submission" date="2021-06" db="EMBL/GenBank/DDBJ databases">
        <authorList>
            <person name="Hodson N. C."/>
            <person name="Mongue J. A."/>
            <person name="Jaron S. K."/>
        </authorList>
    </citation>
    <scope>NUCLEOTIDE SEQUENCE</scope>
</reference>
<feature type="binding site" evidence="9">
    <location>
        <position position="571"/>
    </location>
    <ligand>
        <name>ATP</name>
        <dbReference type="ChEBI" id="CHEBI:30616"/>
    </ligand>
</feature>
<dbReference type="GO" id="GO:0004714">
    <property type="term" value="F:transmembrane receptor protein tyrosine kinase activity"/>
    <property type="evidence" value="ECO:0007669"/>
    <property type="project" value="UniProtKB-EC"/>
</dbReference>
<organism evidence="14 15">
    <name type="scientific">Allacma fusca</name>
    <dbReference type="NCBI Taxonomy" id="39272"/>
    <lineage>
        <taxon>Eukaryota</taxon>
        <taxon>Metazoa</taxon>
        <taxon>Ecdysozoa</taxon>
        <taxon>Arthropoda</taxon>
        <taxon>Hexapoda</taxon>
        <taxon>Collembola</taxon>
        <taxon>Symphypleona</taxon>
        <taxon>Sminthuridae</taxon>
        <taxon>Allacma</taxon>
    </lineage>
</organism>
<dbReference type="FunFam" id="1.10.510.10:FF:000554">
    <property type="entry name" value="Predicted protein"/>
    <property type="match status" value="1"/>
</dbReference>
<dbReference type="Pfam" id="PF13927">
    <property type="entry name" value="Ig_3"/>
    <property type="match status" value="1"/>
</dbReference>
<gene>
    <name evidence="14" type="ORF">AFUS01_LOCUS34343</name>
</gene>
<dbReference type="CDD" id="cd00192">
    <property type="entry name" value="PTKc"/>
    <property type="match status" value="1"/>
</dbReference>
<dbReference type="Pfam" id="PF07714">
    <property type="entry name" value="PK_Tyr_Ser-Thr"/>
    <property type="match status" value="1"/>
</dbReference>
<protein>
    <recommendedName>
        <fullName evidence="16">Vascular endothelial growth factor receptor 3</fullName>
    </recommendedName>
</protein>
<keyword evidence="10" id="KW-1133">Transmembrane helix</keyword>
<name>A0A8J2PQV0_9HEXA</name>
<dbReference type="InterPro" id="IPR008266">
    <property type="entry name" value="Tyr_kinase_AS"/>
</dbReference>
<evidence type="ECO:0000256" key="9">
    <source>
        <dbReference type="PROSITE-ProRule" id="PRU10141"/>
    </source>
</evidence>
<keyword evidence="2" id="KW-0808">Transferase</keyword>
<dbReference type="InterPro" id="IPR000719">
    <property type="entry name" value="Prot_kinase_dom"/>
</dbReference>
<comment type="catalytic activity">
    <reaction evidence="8">
        <text>L-tyrosyl-[protein] + ATP = O-phospho-L-tyrosyl-[protein] + ADP + H(+)</text>
        <dbReference type="Rhea" id="RHEA:10596"/>
        <dbReference type="Rhea" id="RHEA-COMP:10136"/>
        <dbReference type="Rhea" id="RHEA-COMP:20101"/>
        <dbReference type="ChEBI" id="CHEBI:15378"/>
        <dbReference type="ChEBI" id="CHEBI:30616"/>
        <dbReference type="ChEBI" id="CHEBI:46858"/>
        <dbReference type="ChEBI" id="CHEBI:61978"/>
        <dbReference type="ChEBI" id="CHEBI:456216"/>
        <dbReference type="EC" id="2.7.10.1"/>
    </reaction>
</comment>
<sequence>MSLIGIFLCLFFQVWGSSVFPSISPTFPGIGCEVQITTNYFDSSDTEVLTSSPSCNVTEKFENFLWTRKSFWILPTTDGTLNSIGIACNRSSVFRIHRRFFHNIELYLNCTAGKAIGLDINPAIKLEYKVAQTDVFNVNLEIGKRSNEPNDTRMWVSFKGSDPIGYGSRERRRLQHFSSNYTFYFTSQPQWNLTFEITLERMGFREWLPNDLDNDTTRVKTQSLTLTVLKDRVICRSNRAGELFLVSIDEENPTATRLQLSCIIEEQACPADQFGTDCTNPMDKTPCKFVELHRFRRNGAAICAMRNELVVKEYFNLFNPISGMEFRGMPGIIAIQCSSVFWNYKEFSTVEKPFIFKKLSDATRPSFEVVDSTHFVPLGSPLILNCSTDGGDPMPRFSWKWTGLKKSKSHEDIEGLLQYSLTKDYSGGSVITIDKFTADLEGDYACRATNVRGTATQVFRARVAQGRSIWIYLSISAGVVVLLVVIAFAMFRLYLLQRGKLTALEIELFEQGKQEEIPEGKFAHEMSIFMPYNKEYEIRREDFELGDDILGEGFHGIVFKGRYGGNTVAVKTIKPYAEKSALMALLSELKIMIYLGKHENVVDLIGACTESLRDARVYVLVEFCPSGSLDSFLRENAERFEGQDETGSLSNSNTKIDEDLNRLDERTLLNWARQIARGMGYLESKRVIHGDLATRNVLLYSQRHVKITDFGLSRQLFNFEFYAKKSDARLPWRWLALESLKTMTFTSKSDVWSYGVTLWEMYTFGKLPYTCVSWNPDFVNMLENNHRLPPPKYASDEIYKIMTQCWDEEPKNRPSFQQLHEIYLSEDVPN</sequence>
<dbReference type="InterPro" id="IPR007110">
    <property type="entry name" value="Ig-like_dom"/>
</dbReference>
<keyword evidence="15" id="KW-1185">Reference proteome</keyword>
<dbReference type="PANTHER" id="PTHR24416">
    <property type="entry name" value="TYROSINE-PROTEIN KINASE RECEPTOR"/>
    <property type="match status" value="1"/>
</dbReference>
<feature type="signal peptide" evidence="11">
    <location>
        <begin position="1"/>
        <end position="16"/>
    </location>
</feature>
<dbReference type="PROSITE" id="PS50835">
    <property type="entry name" value="IG_LIKE"/>
    <property type="match status" value="1"/>
</dbReference>
<keyword evidence="7" id="KW-1015">Disulfide bond</keyword>
<dbReference type="InterPro" id="IPR003599">
    <property type="entry name" value="Ig_sub"/>
</dbReference>
<dbReference type="AlphaFoldDB" id="A0A8J2PQV0"/>
<dbReference type="PANTHER" id="PTHR24416:SF600">
    <property type="entry name" value="PDGF- AND VEGF-RECEPTOR RELATED, ISOFORM J"/>
    <property type="match status" value="1"/>
</dbReference>
<keyword evidence="10" id="KW-0472">Membrane</keyword>
<dbReference type="InterPro" id="IPR001245">
    <property type="entry name" value="Ser-Thr/Tyr_kinase_cat_dom"/>
</dbReference>
<keyword evidence="4" id="KW-0418">Kinase</keyword>
<dbReference type="OrthoDB" id="3256376at2759"/>
<comment type="subcellular location">
    <subcellularLocation>
        <location evidence="1">Membrane</location>
        <topology evidence="1">Single-pass membrane protein</topology>
    </subcellularLocation>
</comment>
<evidence type="ECO:0000256" key="11">
    <source>
        <dbReference type="SAM" id="SignalP"/>
    </source>
</evidence>
<evidence type="ECO:0000256" key="6">
    <source>
        <dbReference type="ARBA" id="ARBA00023137"/>
    </source>
</evidence>
<dbReference type="Proteomes" id="UP000708208">
    <property type="component" value="Unassembled WGS sequence"/>
</dbReference>
<evidence type="ECO:0000256" key="2">
    <source>
        <dbReference type="ARBA" id="ARBA00022679"/>
    </source>
</evidence>
<evidence type="ECO:0000313" key="15">
    <source>
        <dbReference type="Proteomes" id="UP000708208"/>
    </source>
</evidence>
<dbReference type="InterPro" id="IPR017441">
    <property type="entry name" value="Protein_kinase_ATP_BS"/>
</dbReference>
<evidence type="ECO:0008006" key="16">
    <source>
        <dbReference type="Google" id="ProtNLM"/>
    </source>
</evidence>
<evidence type="ECO:0000256" key="3">
    <source>
        <dbReference type="ARBA" id="ARBA00022741"/>
    </source>
</evidence>
<evidence type="ECO:0000259" key="13">
    <source>
        <dbReference type="PROSITE" id="PS50835"/>
    </source>
</evidence>
<evidence type="ECO:0000256" key="7">
    <source>
        <dbReference type="ARBA" id="ARBA00023157"/>
    </source>
</evidence>
<dbReference type="PROSITE" id="PS00107">
    <property type="entry name" value="PROTEIN_KINASE_ATP"/>
    <property type="match status" value="1"/>
</dbReference>
<keyword evidence="10" id="KW-0812">Transmembrane</keyword>
<evidence type="ECO:0000256" key="10">
    <source>
        <dbReference type="SAM" id="Phobius"/>
    </source>
</evidence>
<evidence type="ECO:0000256" key="8">
    <source>
        <dbReference type="ARBA" id="ARBA00051243"/>
    </source>
</evidence>
<keyword evidence="3 9" id="KW-0547">Nucleotide-binding</keyword>
<feature type="transmembrane region" description="Helical" evidence="10">
    <location>
        <begin position="469"/>
        <end position="491"/>
    </location>
</feature>
<keyword evidence="5 9" id="KW-0067">ATP-binding</keyword>
<evidence type="ECO:0000313" key="14">
    <source>
        <dbReference type="EMBL" id="CAG7824171.1"/>
    </source>
</evidence>
<proteinExistence type="predicted"/>